<comment type="caution">
    <text evidence="1">The sequence shown here is derived from an EMBL/GenBank/DDBJ whole genome shotgun (WGS) entry which is preliminary data.</text>
</comment>
<reference evidence="1 2" key="1">
    <citation type="submission" date="2019-03" db="EMBL/GenBank/DDBJ databases">
        <title>First draft genome of Liparis tanakae, snailfish: a comprehensive survey of snailfish specific genes.</title>
        <authorList>
            <person name="Kim W."/>
            <person name="Song I."/>
            <person name="Jeong J.-H."/>
            <person name="Kim D."/>
            <person name="Kim S."/>
            <person name="Ryu S."/>
            <person name="Song J.Y."/>
            <person name="Lee S.K."/>
        </authorList>
    </citation>
    <scope>NUCLEOTIDE SEQUENCE [LARGE SCALE GENOMIC DNA]</scope>
    <source>
        <tissue evidence="1">Muscle</tissue>
    </source>
</reference>
<keyword evidence="2" id="KW-1185">Reference proteome</keyword>
<protein>
    <submittedName>
        <fullName evidence="1">Uncharacterized protein</fullName>
    </submittedName>
</protein>
<evidence type="ECO:0000313" key="1">
    <source>
        <dbReference type="EMBL" id="TNN68735.1"/>
    </source>
</evidence>
<organism evidence="1 2">
    <name type="scientific">Liparis tanakae</name>
    <name type="common">Tanaka's snailfish</name>
    <dbReference type="NCBI Taxonomy" id="230148"/>
    <lineage>
        <taxon>Eukaryota</taxon>
        <taxon>Metazoa</taxon>
        <taxon>Chordata</taxon>
        <taxon>Craniata</taxon>
        <taxon>Vertebrata</taxon>
        <taxon>Euteleostomi</taxon>
        <taxon>Actinopterygii</taxon>
        <taxon>Neopterygii</taxon>
        <taxon>Teleostei</taxon>
        <taxon>Neoteleostei</taxon>
        <taxon>Acanthomorphata</taxon>
        <taxon>Eupercaria</taxon>
        <taxon>Perciformes</taxon>
        <taxon>Cottioidei</taxon>
        <taxon>Cottales</taxon>
        <taxon>Liparidae</taxon>
        <taxon>Liparis</taxon>
    </lineage>
</organism>
<gene>
    <name evidence="1" type="ORF">EYF80_021047</name>
</gene>
<proteinExistence type="predicted"/>
<sequence length="117" mass="13533">MVAMKQTERRKRERSPPSPSFLLNYKFLSRIFLRSSLSRPTCLMERAAAIFPQGDLSLSRHYQLHTHERLNSAEVHASLPPPRYPYTSLFLALNLNFCLCFLQAYIDSFCSSIGDYV</sequence>
<dbReference type="Proteomes" id="UP000314294">
    <property type="component" value="Unassembled WGS sequence"/>
</dbReference>
<name>A0A4Z2HTT7_9TELE</name>
<dbReference type="EMBL" id="SRLO01000185">
    <property type="protein sequence ID" value="TNN68735.1"/>
    <property type="molecule type" value="Genomic_DNA"/>
</dbReference>
<evidence type="ECO:0000313" key="2">
    <source>
        <dbReference type="Proteomes" id="UP000314294"/>
    </source>
</evidence>
<dbReference type="AlphaFoldDB" id="A0A4Z2HTT7"/>
<accession>A0A4Z2HTT7</accession>